<reference evidence="1 2" key="1">
    <citation type="submission" date="2024-06" db="EMBL/GenBank/DDBJ databases">
        <title>Genomic Encyclopedia of Type Strains, Phase V (KMG-V): Genome sequencing to study the core and pangenomes of soil and plant-associated prokaryotes.</title>
        <authorList>
            <person name="Whitman W."/>
        </authorList>
    </citation>
    <scope>NUCLEOTIDE SEQUENCE [LARGE SCALE GENOMIC DNA]</scope>
    <source>
        <strain evidence="1 2">USDA 160</strain>
    </source>
</reference>
<sequence>MTTSLVSGPDVIFTMQVDGNSGPIHRNPPVEVLSTFTVLLGLIFISTLDSRGRLTLPTMTNSPRDMAAVVMNISACALSVHAIAKPAIRAPTVPKGFANIMGLTASLTDG</sequence>
<dbReference type="EMBL" id="JBEPTQ010000002">
    <property type="protein sequence ID" value="MET4717529.1"/>
    <property type="molecule type" value="Genomic_DNA"/>
</dbReference>
<dbReference type="Proteomes" id="UP001549291">
    <property type="component" value="Unassembled WGS sequence"/>
</dbReference>
<comment type="caution">
    <text evidence="1">The sequence shown here is derived from an EMBL/GenBank/DDBJ whole genome shotgun (WGS) entry which is preliminary data.</text>
</comment>
<dbReference type="RefSeq" id="WP_157789225.1">
    <property type="nucleotide sequence ID" value="NZ_CP066351.1"/>
</dbReference>
<organism evidence="1 2">
    <name type="scientific">Bradyrhizobium japonicum</name>
    <dbReference type="NCBI Taxonomy" id="375"/>
    <lineage>
        <taxon>Bacteria</taxon>
        <taxon>Pseudomonadati</taxon>
        <taxon>Pseudomonadota</taxon>
        <taxon>Alphaproteobacteria</taxon>
        <taxon>Hyphomicrobiales</taxon>
        <taxon>Nitrobacteraceae</taxon>
        <taxon>Bradyrhizobium</taxon>
    </lineage>
</organism>
<evidence type="ECO:0000313" key="1">
    <source>
        <dbReference type="EMBL" id="MET4717529.1"/>
    </source>
</evidence>
<keyword evidence="2" id="KW-1185">Reference proteome</keyword>
<evidence type="ECO:0000313" key="2">
    <source>
        <dbReference type="Proteomes" id="UP001549291"/>
    </source>
</evidence>
<proteinExistence type="predicted"/>
<protein>
    <submittedName>
        <fullName evidence="1">Uncharacterized protein</fullName>
    </submittedName>
</protein>
<name>A0ABV2RKS6_BRAJP</name>
<gene>
    <name evidence="1" type="ORF">ABIF63_001635</name>
</gene>
<accession>A0ABV2RKS6</accession>